<dbReference type="EMBL" id="BMFK01000001">
    <property type="protein sequence ID" value="GGE61052.1"/>
    <property type="molecule type" value="Genomic_DNA"/>
</dbReference>
<feature type="domain" description="HTH merR-type" evidence="5">
    <location>
        <begin position="3"/>
        <end position="72"/>
    </location>
</feature>
<dbReference type="InterPro" id="IPR000551">
    <property type="entry name" value="MerR-type_HTH_dom"/>
</dbReference>
<proteinExistence type="predicted"/>
<reference evidence="6" key="1">
    <citation type="journal article" date="2014" name="Int. J. Syst. Evol. Microbiol.">
        <title>Complete genome sequence of Corynebacterium casei LMG S-19264T (=DSM 44701T), isolated from a smear-ripened cheese.</title>
        <authorList>
            <consortium name="US DOE Joint Genome Institute (JGI-PGF)"/>
            <person name="Walter F."/>
            <person name="Albersmeier A."/>
            <person name="Kalinowski J."/>
            <person name="Ruckert C."/>
        </authorList>
    </citation>
    <scope>NUCLEOTIDE SEQUENCE</scope>
    <source>
        <strain evidence="6">CGMCC 1.12698</strain>
    </source>
</reference>
<evidence type="ECO:0000256" key="3">
    <source>
        <dbReference type="ARBA" id="ARBA00023125"/>
    </source>
</evidence>
<dbReference type="InterPro" id="IPR047057">
    <property type="entry name" value="MerR_fam"/>
</dbReference>
<accession>A0A917EMD8</accession>
<dbReference type="PROSITE" id="PS50937">
    <property type="entry name" value="HTH_MERR_2"/>
    <property type="match status" value="1"/>
</dbReference>
<reference evidence="6" key="2">
    <citation type="submission" date="2020-09" db="EMBL/GenBank/DDBJ databases">
        <authorList>
            <person name="Sun Q."/>
            <person name="Zhou Y."/>
        </authorList>
    </citation>
    <scope>NUCLEOTIDE SEQUENCE</scope>
    <source>
        <strain evidence="6">CGMCC 1.12698</strain>
    </source>
</reference>
<dbReference type="PANTHER" id="PTHR30204:SF69">
    <property type="entry name" value="MERR-FAMILY TRANSCRIPTIONAL REGULATOR"/>
    <property type="match status" value="1"/>
</dbReference>
<evidence type="ECO:0000313" key="7">
    <source>
        <dbReference type="Proteomes" id="UP000605259"/>
    </source>
</evidence>
<sequence length="256" mass="30021">MDYYSTGSVAKKLHITVRTLRYYDEIELASPSIRKENGTRYYTNEDILHIEKITILKNLQLPLSEIQELLNNITTEQLLLAHKKSLHEKKEQLELSLAHTNELLNISKIEGQVNWEHLIPLVRNELQHKEEAECWSDYFSNEEQKALATKLPKMEQDDSTIKKWMNIIRRIELCLHKNITPFSLEGQIIAEDVVILSDEMFGGDKELEQKFWEVRKSENKSASLNLYPIKQEVILFLEEAVGEQMLHMNETTRNDE</sequence>
<protein>
    <submittedName>
        <fullName evidence="6">MerR family transcriptional regulator</fullName>
    </submittedName>
</protein>
<dbReference type="CDD" id="cd01106">
    <property type="entry name" value="HTH_TipAL-Mta"/>
    <property type="match status" value="1"/>
</dbReference>
<keyword evidence="7" id="KW-1185">Reference proteome</keyword>
<dbReference type="RefSeq" id="WP_188387242.1">
    <property type="nucleotide sequence ID" value="NZ_BMFK01000001.1"/>
</dbReference>
<evidence type="ECO:0000259" key="5">
    <source>
        <dbReference type="PROSITE" id="PS50937"/>
    </source>
</evidence>
<dbReference type="AlphaFoldDB" id="A0A917EMD8"/>
<keyword evidence="1" id="KW-0678">Repressor</keyword>
<dbReference type="InterPro" id="IPR009061">
    <property type="entry name" value="DNA-bd_dom_put_sf"/>
</dbReference>
<name>A0A917EMD8_9BACI</name>
<keyword evidence="4" id="KW-0804">Transcription</keyword>
<dbReference type="PANTHER" id="PTHR30204">
    <property type="entry name" value="REDOX-CYCLING DRUG-SENSING TRANSCRIPTIONAL ACTIVATOR SOXR"/>
    <property type="match status" value="1"/>
</dbReference>
<dbReference type="Gene3D" id="1.10.1660.10">
    <property type="match status" value="1"/>
</dbReference>
<dbReference type="GO" id="GO:0003700">
    <property type="term" value="F:DNA-binding transcription factor activity"/>
    <property type="evidence" value="ECO:0007669"/>
    <property type="project" value="InterPro"/>
</dbReference>
<dbReference type="Pfam" id="PF13411">
    <property type="entry name" value="MerR_1"/>
    <property type="match status" value="1"/>
</dbReference>
<keyword evidence="2" id="KW-0805">Transcription regulation</keyword>
<dbReference type="GO" id="GO:0003677">
    <property type="term" value="F:DNA binding"/>
    <property type="evidence" value="ECO:0007669"/>
    <property type="project" value="UniProtKB-KW"/>
</dbReference>
<dbReference type="Proteomes" id="UP000605259">
    <property type="component" value="Unassembled WGS sequence"/>
</dbReference>
<evidence type="ECO:0000256" key="2">
    <source>
        <dbReference type="ARBA" id="ARBA00023015"/>
    </source>
</evidence>
<evidence type="ECO:0000256" key="4">
    <source>
        <dbReference type="ARBA" id="ARBA00023163"/>
    </source>
</evidence>
<keyword evidence="3" id="KW-0238">DNA-binding</keyword>
<dbReference type="SUPFAM" id="SSF46955">
    <property type="entry name" value="Putative DNA-binding domain"/>
    <property type="match status" value="1"/>
</dbReference>
<comment type="caution">
    <text evidence="6">The sequence shown here is derived from an EMBL/GenBank/DDBJ whole genome shotgun (WGS) entry which is preliminary data.</text>
</comment>
<evidence type="ECO:0000313" key="6">
    <source>
        <dbReference type="EMBL" id="GGE61052.1"/>
    </source>
</evidence>
<dbReference type="SMART" id="SM00422">
    <property type="entry name" value="HTH_MERR"/>
    <property type="match status" value="1"/>
</dbReference>
<organism evidence="6 7">
    <name type="scientific">Priestia taiwanensis</name>
    <dbReference type="NCBI Taxonomy" id="1347902"/>
    <lineage>
        <taxon>Bacteria</taxon>
        <taxon>Bacillati</taxon>
        <taxon>Bacillota</taxon>
        <taxon>Bacilli</taxon>
        <taxon>Bacillales</taxon>
        <taxon>Bacillaceae</taxon>
        <taxon>Priestia</taxon>
    </lineage>
</organism>
<gene>
    <name evidence="6" type="primary">mta</name>
    <name evidence="6" type="ORF">GCM10007140_09200</name>
</gene>
<evidence type="ECO:0000256" key="1">
    <source>
        <dbReference type="ARBA" id="ARBA00022491"/>
    </source>
</evidence>